<name>A0A8T4LDV2_9ARCH</name>
<sequence>MSFVVGVDIGGTKSLLGLVDARHAVYEFFSFDTPDSSSKLFSMLLHHTRFWSDRLDVSAIGIGTAGCVDSRKKTVSDSFNLYGPGLFSIGKKFSSLKLPVAVENDANAWAFGEFVTAKKKPSFLGVLTLGTGIGCGLVFEGKLFHGKNFASEFGQCVVTDSGFVDSGGVKGSLEAQANALSVVRRAKLAGLPVSNPLLVSELARGGNTKARKVLEETGYWVGIGVANLVSTLHLDRVVLAGGLSNSPFLVNAAKKTAKKLLYPSLSRGLMIEKTDLSSFGGAIGAAALARKLVRKKGGPKGPS</sequence>
<dbReference type="PANTHER" id="PTHR18964:SF149">
    <property type="entry name" value="BIFUNCTIONAL UDP-N-ACETYLGLUCOSAMINE 2-EPIMERASE_N-ACETYLMANNOSAMINE KINASE"/>
    <property type="match status" value="1"/>
</dbReference>
<dbReference type="InterPro" id="IPR043129">
    <property type="entry name" value="ATPase_NBD"/>
</dbReference>
<reference evidence="1" key="1">
    <citation type="submission" date="2021-03" db="EMBL/GenBank/DDBJ databases">
        <authorList>
            <person name="Jaffe A."/>
        </authorList>
    </citation>
    <scope>NUCLEOTIDE SEQUENCE</scope>
    <source>
        <strain evidence="1">RIFCSPLOWO2_01_FULL_AR10_48_17</strain>
    </source>
</reference>
<evidence type="ECO:0000313" key="2">
    <source>
        <dbReference type="Proteomes" id="UP000675968"/>
    </source>
</evidence>
<accession>A0A8T4LDV2</accession>
<comment type="caution">
    <text evidence="1">The sequence shown here is derived from an EMBL/GenBank/DDBJ whole genome shotgun (WGS) entry which is preliminary data.</text>
</comment>
<gene>
    <name evidence="1" type="ORF">J4215_00675</name>
</gene>
<organism evidence="1 2">
    <name type="scientific">Candidatus Iainarchaeum sp</name>
    <dbReference type="NCBI Taxonomy" id="3101447"/>
    <lineage>
        <taxon>Archaea</taxon>
        <taxon>Candidatus Iainarchaeota</taxon>
        <taxon>Candidatus Iainarchaeia</taxon>
        <taxon>Candidatus Iainarchaeales</taxon>
        <taxon>Candidatus Iainarchaeaceae</taxon>
        <taxon>Candidatus Iainarchaeum</taxon>
    </lineage>
</organism>
<reference evidence="1" key="2">
    <citation type="submission" date="2021-05" db="EMBL/GenBank/DDBJ databases">
        <title>Protein family content uncovers lineage relationships and bacterial pathway maintenance mechanisms in DPANN archaea.</title>
        <authorList>
            <person name="Castelle C.J."/>
            <person name="Meheust R."/>
            <person name="Jaffe A.L."/>
            <person name="Seitz K."/>
            <person name="Gong X."/>
            <person name="Baker B.J."/>
            <person name="Banfield J.F."/>
        </authorList>
    </citation>
    <scope>NUCLEOTIDE SEQUENCE</scope>
    <source>
        <strain evidence="1">RIFCSPLOWO2_01_FULL_AR10_48_17</strain>
    </source>
</reference>
<dbReference type="Proteomes" id="UP000675968">
    <property type="component" value="Unassembled WGS sequence"/>
</dbReference>
<dbReference type="AlphaFoldDB" id="A0A8T4LDV2"/>
<proteinExistence type="predicted"/>
<dbReference type="Pfam" id="PF00480">
    <property type="entry name" value="ROK"/>
    <property type="match status" value="1"/>
</dbReference>
<protein>
    <submittedName>
        <fullName evidence="1">ROK family protein</fullName>
    </submittedName>
</protein>
<dbReference type="EMBL" id="JAGVWC010000006">
    <property type="protein sequence ID" value="MBS3061076.1"/>
    <property type="molecule type" value="Genomic_DNA"/>
</dbReference>
<evidence type="ECO:0000313" key="1">
    <source>
        <dbReference type="EMBL" id="MBS3061076.1"/>
    </source>
</evidence>
<dbReference type="SUPFAM" id="SSF53067">
    <property type="entry name" value="Actin-like ATPase domain"/>
    <property type="match status" value="1"/>
</dbReference>
<dbReference type="Gene3D" id="3.30.420.40">
    <property type="match status" value="2"/>
</dbReference>
<dbReference type="PANTHER" id="PTHR18964">
    <property type="entry name" value="ROK (REPRESSOR, ORF, KINASE) FAMILY"/>
    <property type="match status" value="1"/>
</dbReference>
<dbReference type="InterPro" id="IPR000600">
    <property type="entry name" value="ROK"/>
</dbReference>